<organism evidence="1 2">
    <name type="scientific">Phytophthora rubi</name>
    <dbReference type="NCBI Taxonomy" id="129364"/>
    <lineage>
        <taxon>Eukaryota</taxon>
        <taxon>Sar</taxon>
        <taxon>Stramenopiles</taxon>
        <taxon>Oomycota</taxon>
        <taxon>Peronosporomycetes</taxon>
        <taxon>Peronosporales</taxon>
        <taxon>Peronosporaceae</taxon>
        <taxon>Phytophthora</taxon>
    </lineage>
</organism>
<protein>
    <submittedName>
        <fullName evidence="1">Uncharacterized protein</fullName>
    </submittedName>
</protein>
<gene>
    <name evidence="1" type="ORF">PR003_g11121</name>
</gene>
<proteinExistence type="predicted"/>
<sequence>MTKRLRVYTNGGARGEIGKEAWLKRQREAVRLETRSEILTLPPAAETLVRAMAHYRACEVAAFEPTPSKRGRPHSYDLDAIAPAIRSFVVAQNIAGRPSTAQNICDEVAGVCGVCLSVPTINRALHELGLHHLKGENRHIYALSPGNVAFRRSHLEKKIANRRPVRGPKRGSKRTVRLGLDRQEVYLVESYGNVNHVTWKTWLTADKIRYGKSGRGAWYESLVLTLC</sequence>
<evidence type="ECO:0000313" key="2">
    <source>
        <dbReference type="Proteomes" id="UP000434957"/>
    </source>
</evidence>
<dbReference type="AlphaFoldDB" id="A0A6A4F3X2"/>
<name>A0A6A4F3X2_9STRA</name>
<reference evidence="1 2" key="1">
    <citation type="submission" date="2018-08" db="EMBL/GenBank/DDBJ databases">
        <title>Genomic investigation of the strawberry pathogen Phytophthora fragariae indicates pathogenicity is determined by transcriptional variation in three key races.</title>
        <authorList>
            <person name="Adams T.M."/>
            <person name="Armitage A.D."/>
            <person name="Sobczyk M.K."/>
            <person name="Bates H.J."/>
            <person name="Dunwell J.M."/>
            <person name="Nellist C.F."/>
            <person name="Harrison R.J."/>
        </authorList>
    </citation>
    <scope>NUCLEOTIDE SEQUENCE [LARGE SCALE GENOMIC DNA]</scope>
    <source>
        <strain evidence="1 2">SCRP333</strain>
    </source>
</reference>
<evidence type="ECO:0000313" key="1">
    <source>
        <dbReference type="EMBL" id="KAE9339232.1"/>
    </source>
</evidence>
<dbReference type="EMBL" id="QXFT01000629">
    <property type="protein sequence ID" value="KAE9339232.1"/>
    <property type="molecule type" value="Genomic_DNA"/>
</dbReference>
<keyword evidence="2" id="KW-1185">Reference proteome</keyword>
<dbReference type="Proteomes" id="UP000434957">
    <property type="component" value="Unassembled WGS sequence"/>
</dbReference>
<comment type="caution">
    <text evidence="1">The sequence shown here is derived from an EMBL/GenBank/DDBJ whole genome shotgun (WGS) entry which is preliminary data.</text>
</comment>
<accession>A0A6A4F3X2</accession>